<proteinExistence type="predicted"/>
<reference evidence="2 3" key="1">
    <citation type="submission" date="2020-10" db="EMBL/GenBank/DDBJ databases">
        <title>Phylogeny of dyella-like bacteria.</title>
        <authorList>
            <person name="Fu J."/>
        </authorList>
    </citation>
    <scope>NUCLEOTIDE SEQUENCE [LARGE SCALE GENOMIC DNA]</scope>
    <source>
        <strain evidence="2 3">DHG40</strain>
    </source>
</reference>
<evidence type="ECO:0000313" key="2">
    <source>
        <dbReference type="EMBL" id="MFK2854800.1"/>
    </source>
</evidence>
<keyword evidence="3" id="KW-1185">Reference proteome</keyword>
<evidence type="ECO:0000256" key="1">
    <source>
        <dbReference type="SAM" id="SignalP"/>
    </source>
</evidence>
<dbReference type="Gene3D" id="3.20.20.80">
    <property type="entry name" value="Glycosidases"/>
    <property type="match status" value="1"/>
</dbReference>
<dbReference type="InterPro" id="IPR017853">
    <property type="entry name" value="GH"/>
</dbReference>
<protein>
    <recommendedName>
        <fullName evidence="4">Alpha-L-arabinofuranosidase</fullName>
    </recommendedName>
</protein>
<organism evidence="2 3">
    <name type="scientific">Dyella humi</name>
    <dbReference type="NCBI Taxonomy" id="1770547"/>
    <lineage>
        <taxon>Bacteria</taxon>
        <taxon>Pseudomonadati</taxon>
        <taxon>Pseudomonadota</taxon>
        <taxon>Gammaproteobacteria</taxon>
        <taxon>Lysobacterales</taxon>
        <taxon>Rhodanobacteraceae</taxon>
        <taxon>Dyella</taxon>
    </lineage>
</organism>
<dbReference type="SUPFAM" id="SSF51445">
    <property type="entry name" value="(Trans)glycosidases"/>
    <property type="match status" value="1"/>
</dbReference>
<comment type="caution">
    <text evidence="2">The sequence shown here is derived from an EMBL/GenBank/DDBJ whole genome shotgun (WGS) entry which is preliminary data.</text>
</comment>
<evidence type="ECO:0008006" key="4">
    <source>
        <dbReference type="Google" id="ProtNLM"/>
    </source>
</evidence>
<dbReference type="RefSeq" id="WP_380009974.1">
    <property type="nucleotide sequence ID" value="NZ_JADIKI010000022.1"/>
</dbReference>
<dbReference type="PROSITE" id="PS51257">
    <property type="entry name" value="PROKAR_LIPOPROTEIN"/>
    <property type="match status" value="1"/>
</dbReference>
<name>A0ABW8IJ72_9GAMM</name>
<dbReference type="Proteomes" id="UP001620409">
    <property type="component" value="Unassembled WGS sequence"/>
</dbReference>
<feature type="signal peptide" evidence="1">
    <location>
        <begin position="1"/>
        <end position="32"/>
    </location>
</feature>
<gene>
    <name evidence="2" type="ORF">ISP18_09380</name>
</gene>
<keyword evidence="1" id="KW-0732">Signal</keyword>
<feature type="chain" id="PRO_5047267698" description="Alpha-L-arabinofuranosidase" evidence="1">
    <location>
        <begin position="33"/>
        <end position="499"/>
    </location>
</feature>
<accession>A0ABW8IJ72</accession>
<sequence>MDRQNRKRQLIVFSRVIATGCALLCACSASIAQSSDLPKRTSSPHGVSPHFFGVNIENSYMTPPVLSWTDPMLQRAVKEVGIQAIRFPGGDVGNYWDWQKGAVYPLGKASQTQDTLSALLNLTRATGAYPIYNLNVMTLDNAILHRANLSQGIANQLRMLDAAHGMKLPVGDLELGNEFFWSSPDHDQAFPAAADYATEMNQWTARLKQEYPRAQIASVGSIPSSGDARTKNWNGAVVGKIHDVDAVTLHRYDSIIDGGIWDGTSPDAVLSNVFTDWEKIVAGELHPIEKAKLRVWVTEFGGLQDCTSKAQLTGTWLEALYQAQMAIQFLSTPSIDQIELYNITGSTSSLMFQNTSSYWNACQSKSMTFHATYGDLTATGQAYALFGGALKQAKSVYSIAFPEAPMVRPKSGAPYPSVTGIALTGETNQWILINLSSRPLTLRYLGMGQGTMESLYAPTLTTMVTSEHVLTHETHAFDGRSFVLPPFSVNRIVVKHPIH</sequence>
<evidence type="ECO:0000313" key="3">
    <source>
        <dbReference type="Proteomes" id="UP001620409"/>
    </source>
</evidence>
<dbReference type="EMBL" id="JADIKI010000022">
    <property type="protein sequence ID" value="MFK2854800.1"/>
    <property type="molecule type" value="Genomic_DNA"/>
</dbReference>